<sequence length="137" mass="14980">MAYNIMAVAVTAVLFLAVVIAPQWTETKKPPRPSDTSDTSGTSGRDRRTMCPLSIPGIVQNCYATLNAFPSKECCKDLKTASKREVNCLCNNVIAHPDPLYTNTNQVNKACGVLDKYACDGTFFGFPFGSFVVYQKL</sequence>
<dbReference type="OrthoDB" id="1111683at2759"/>
<evidence type="ECO:0000313" key="5">
    <source>
        <dbReference type="Proteomes" id="UP000694251"/>
    </source>
</evidence>
<evidence type="ECO:0000313" key="4">
    <source>
        <dbReference type="EMBL" id="KAG7621428.1"/>
    </source>
</evidence>
<organism evidence="4 5">
    <name type="scientific">Arabidopsis suecica</name>
    <name type="common">Swedish thale-cress</name>
    <name type="synonym">Cardaminopsis suecica</name>
    <dbReference type="NCBI Taxonomy" id="45249"/>
    <lineage>
        <taxon>Eukaryota</taxon>
        <taxon>Viridiplantae</taxon>
        <taxon>Streptophyta</taxon>
        <taxon>Embryophyta</taxon>
        <taxon>Tracheophyta</taxon>
        <taxon>Spermatophyta</taxon>
        <taxon>Magnoliopsida</taxon>
        <taxon>eudicotyledons</taxon>
        <taxon>Gunneridae</taxon>
        <taxon>Pentapetalae</taxon>
        <taxon>rosids</taxon>
        <taxon>malvids</taxon>
        <taxon>Brassicales</taxon>
        <taxon>Brassicaceae</taxon>
        <taxon>Camelineae</taxon>
        <taxon>Arabidopsis</taxon>
    </lineage>
</organism>
<dbReference type="InterPro" id="IPR016140">
    <property type="entry name" value="Bifunc_inhib/LTP/seed_store"/>
</dbReference>
<feature type="chain" id="PRO_5035746614" evidence="2">
    <location>
        <begin position="22"/>
        <end position="137"/>
    </location>
</feature>
<comment type="caution">
    <text evidence="4">The sequence shown here is derived from an EMBL/GenBank/DDBJ whole genome shotgun (WGS) entry which is preliminary data.</text>
</comment>
<keyword evidence="5" id="KW-1185">Reference proteome</keyword>
<proteinExistence type="predicted"/>
<evidence type="ECO:0000256" key="2">
    <source>
        <dbReference type="SAM" id="SignalP"/>
    </source>
</evidence>
<dbReference type="EMBL" id="JAEFBJ010000004">
    <property type="protein sequence ID" value="KAG7621428.1"/>
    <property type="molecule type" value="Genomic_DNA"/>
</dbReference>
<evidence type="ECO:0000256" key="1">
    <source>
        <dbReference type="SAM" id="MobiDB-lite"/>
    </source>
</evidence>
<dbReference type="Proteomes" id="UP000694251">
    <property type="component" value="Chromosome 4"/>
</dbReference>
<protein>
    <submittedName>
        <fullName evidence="4">Bifunctional inhibitor/plant lipid transfer protein/seed storage helical domain superfamily</fullName>
    </submittedName>
</protein>
<evidence type="ECO:0000259" key="3">
    <source>
        <dbReference type="Pfam" id="PF14368"/>
    </source>
</evidence>
<feature type="compositionally biased region" description="Low complexity" evidence="1">
    <location>
        <begin position="34"/>
        <end position="43"/>
    </location>
</feature>
<dbReference type="Pfam" id="PF14368">
    <property type="entry name" value="LTP_2"/>
    <property type="match status" value="1"/>
</dbReference>
<accession>A0A8T2EBK4</accession>
<gene>
    <name evidence="4" type="ORF">ISN44_As04g023280</name>
</gene>
<dbReference type="CDD" id="cd00010">
    <property type="entry name" value="AAI_LTSS"/>
    <property type="match status" value="1"/>
</dbReference>
<keyword evidence="2" id="KW-0732">Signal</keyword>
<dbReference type="AlphaFoldDB" id="A0A8T2EBK4"/>
<feature type="domain" description="Bifunctional inhibitor/plant lipid transfer protein/seed storage helical" evidence="3">
    <location>
        <begin position="42"/>
        <end position="118"/>
    </location>
</feature>
<feature type="region of interest" description="Disordered" evidence="1">
    <location>
        <begin position="26"/>
        <end position="48"/>
    </location>
</feature>
<reference evidence="4 5" key="1">
    <citation type="submission" date="2020-12" db="EMBL/GenBank/DDBJ databases">
        <title>Concerted genomic and epigenomic changes stabilize Arabidopsis allopolyploids.</title>
        <authorList>
            <person name="Chen Z."/>
        </authorList>
    </citation>
    <scope>NUCLEOTIDE SEQUENCE [LARGE SCALE GENOMIC DNA]</scope>
    <source>
        <strain evidence="4">As9502</strain>
        <tissue evidence="4">Leaf</tissue>
    </source>
</reference>
<feature type="signal peptide" evidence="2">
    <location>
        <begin position="1"/>
        <end position="21"/>
    </location>
</feature>
<name>A0A8T2EBK4_ARASU</name>